<reference evidence="2 3" key="1">
    <citation type="journal article" date="2016" name="Mol. Biol. Evol.">
        <title>Comparative Genomics of Early-Diverging Mushroom-Forming Fungi Provides Insights into the Origins of Lignocellulose Decay Capabilities.</title>
        <authorList>
            <person name="Nagy L.G."/>
            <person name="Riley R."/>
            <person name="Tritt A."/>
            <person name="Adam C."/>
            <person name="Daum C."/>
            <person name="Floudas D."/>
            <person name="Sun H."/>
            <person name="Yadav J.S."/>
            <person name="Pangilinan J."/>
            <person name="Larsson K.H."/>
            <person name="Matsuura K."/>
            <person name="Barry K."/>
            <person name="Labutti K."/>
            <person name="Kuo R."/>
            <person name="Ohm R.A."/>
            <person name="Bhattacharya S.S."/>
            <person name="Shirouzu T."/>
            <person name="Yoshinaga Y."/>
            <person name="Martin F.M."/>
            <person name="Grigoriev I.V."/>
            <person name="Hibbett D.S."/>
        </authorList>
    </citation>
    <scope>NUCLEOTIDE SEQUENCE [LARGE SCALE GENOMIC DNA]</scope>
    <source>
        <strain evidence="2 3">L-15889</strain>
    </source>
</reference>
<feature type="region of interest" description="Disordered" evidence="1">
    <location>
        <begin position="453"/>
        <end position="526"/>
    </location>
</feature>
<feature type="compositionally biased region" description="Acidic residues" evidence="1">
    <location>
        <begin position="269"/>
        <end position="284"/>
    </location>
</feature>
<dbReference type="OrthoDB" id="3357948at2759"/>
<feature type="compositionally biased region" description="Low complexity" evidence="1">
    <location>
        <begin position="790"/>
        <end position="801"/>
    </location>
</feature>
<feature type="compositionally biased region" description="Basic residues" evidence="1">
    <location>
        <begin position="1109"/>
        <end position="1122"/>
    </location>
</feature>
<feature type="compositionally biased region" description="Polar residues" evidence="1">
    <location>
        <begin position="506"/>
        <end position="520"/>
    </location>
</feature>
<evidence type="ECO:0000313" key="3">
    <source>
        <dbReference type="Proteomes" id="UP000076727"/>
    </source>
</evidence>
<feature type="region of interest" description="Disordered" evidence="1">
    <location>
        <begin position="981"/>
        <end position="1001"/>
    </location>
</feature>
<feature type="compositionally biased region" description="Low complexity" evidence="1">
    <location>
        <begin position="242"/>
        <end position="259"/>
    </location>
</feature>
<dbReference type="Proteomes" id="UP000076727">
    <property type="component" value="Unassembled WGS sequence"/>
</dbReference>
<evidence type="ECO:0000256" key="1">
    <source>
        <dbReference type="SAM" id="MobiDB-lite"/>
    </source>
</evidence>
<feature type="compositionally biased region" description="Low complexity" evidence="1">
    <location>
        <begin position="890"/>
        <end position="900"/>
    </location>
</feature>
<feature type="region of interest" description="Disordered" evidence="1">
    <location>
        <begin position="230"/>
        <end position="369"/>
    </location>
</feature>
<feature type="compositionally biased region" description="Low complexity" evidence="1">
    <location>
        <begin position="308"/>
        <end position="324"/>
    </location>
</feature>
<feature type="compositionally biased region" description="Basic and acidic residues" evidence="1">
    <location>
        <begin position="802"/>
        <end position="812"/>
    </location>
</feature>
<feature type="compositionally biased region" description="Basic and acidic residues" evidence="1">
    <location>
        <begin position="778"/>
        <end position="787"/>
    </location>
</feature>
<keyword evidence="3" id="KW-1185">Reference proteome</keyword>
<evidence type="ECO:0000313" key="2">
    <source>
        <dbReference type="EMBL" id="KZT72088.1"/>
    </source>
</evidence>
<organism evidence="2 3">
    <name type="scientific">Daedalea quercina L-15889</name>
    <dbReference type="NCBI Taxonomy" id="1314783"/>
    <lineage>
        <taxon>Eukaryota</taxon>
        <taxon>Fungi</taxon>
        <taxon>Dikarya</taxon>
        <taxon>Basidiomycota</taxon>
        <taxon>Agaricomycotina</taxon>
        <taxon>Agaricomycetes</taxon>
        <taxon>Polyporales</taxon>
        <taxon>Fomitopsis</taxon>
    </lineage>
</organism>
<name>A0A165SJJ5_9APHY</name>
<accession>A0A165SJJ5</accession>
<feature type="region of interest" description="Disordered" evidence="1">
    <location>
        <begin position="762"/>
        <end position="848"/>
    </location>
</feature>
<dbReference type="STRING" id="1314783.A0A165SJJ5"/>
<dbReference type="AlphaFoldDB" id="A0A165SJJ5"/>
<feature type="compositionally biased region" description="Low complexity" evidence="1">
    <location>
        <begin position="832"/>
        <end position="841"/>
    </location>
</feature>
<feature type="region of interest" description="Disordered" evidence="1">
    <location>
        <begin position="1106"/>
        <end position="1134"/>
    </location>
</feature>
<feature type="compositionally biased region" description="Basic and acidic residues" evidence="1">
    <location>
        <begin position="350"/>
        <end position="362"/>
    </location>
</feature>
<gene>
    <name evidence="2" type="ORF">DAEQUDRAFT_763212</name>
</gene>
<dbReference type="EMBL" id="KV429042">
    <property type="protein sequence ID" value="KZT72088.1"/>
    <property type="molecule type" value="Genomic_DNA"/>
</dbReference>
<sequence>MLQLVHNDPHERPASAQKPFSSVAYRRGSVPEIHSAETSSFHLFHHLPARAPLAPLHCQQTHASLTDTDHQMSVSPRSALPGYAHADRAQERERAADHLRYIGRPIVPTQNVRDEAEVNYSATRRRSIPSHSHNGTTALRHPPIYTRTSGRRPSHSSSSSVSSHRRPSLPIIHLQPSPPAAAPPPEPYAYPNSCIGGPDDLYSNLSSFTFGSARTSRSDHSEMVNPLVALSGTGSADRTPRPSISGPDSSTYSGSSTRSRTPRTRAREPEDEECRADDEDDEAEQQTRAKMRAMNDGTRRPSLPMNIRPSDTSRSPRRPSASTSVQRAGKNPFDRGRDSTPETSEAETESGTHGEDGEHDAEAGDFDTDVEMDDRHAITASGSTEMSDAASQHTFGGDYREYVYNSSTAGHSDDRMSVSEASEHDDDVPELPMVTQTQYTIDSQGNVAVVQGRRGSIPWATPEAPELVSSRDREDRLATLTGEPASHTGEDDQVNNASDPSGALVSPQSQRELQPQNHASDGSEPFSGFNLNYILGSRTDNDGDQRSWHTAGSGWMHVDPHHVSPIPGDGARPPADFEAFDFQGWGAPVTGVSGRRPSTVTVSSLGEDAFMRHLQRYDPMSSMRALDWTFKRENADGTAQDVAPGTRWVQNSARAIAPGTQEIWRQAHVGRFKVDKLLMRAVDDPSKPPSQRVNVRHIVDPYSHGNTLGGPMAVVHKHSRAVAFSIFRKYDLFNRRHSKSRGGSTSMPTSSSILLATKRVQEQYTSTRTTSQLNSHGLLKDGDDRSRPQTASSATESTRASEAGRSHSSDAAKRRRPIDKKGKGRDSVPNPSASSGQTSSSNTDEESSLHFAKNYASSTSSGPSAPVSPTIAETHYAYSVSDSDYTAARSSAGPSYSKYGSPPPTASSERAVLRVNTRVVDEDDEHLPPRTSHAEAFATLDQNSIEYFRGRTEQRVVDDSHSRSIAERLRRRLLGQNAVKVMSRPPSGPPTAALDSNYTPPWMTMAPRSRVEERDRVIQNLNESFKDVGLLPSFKAKGSGKRKGHGNDDKVNIFSHVPPDSLHMLLPLWPGETDPASLTDEDPSVYNMPVEERQYLLVYYVPQPERADKGKKKPENKKRARSVSRSQHASADSHPKTVMLTSFSVCARLISYHDLLGTGVRIPVDGLSITGPMAEAISALPSAAIRESRLETPCAIIGVCGSRHKGIEFLPEGLAKVGLAVSEPSATSPGERVKRSLEAEEEELIWNLTPIGRAALEMAWLGCLAMTSFGPEATATK</sequence>
<protein>
    <submittedName>
        <fullName evidence="2">Uncharacterized protein</fullName>
    </submittedName>
</protein>
<proteinExistence type="predicted"/>
<feature type="region of interest" description="Disordered" evidence="1">
    <location>
        <begin position="407"/>
        <end position="427"/>
    </location>
</feature>
<feature type="region of interest" description="Disordered" evidence="1">
    <location>
        <begin position="118"/>
        <end position="193"/>
    </location>
</feature>
<feature type="compositionally biased region" description="Pro residues" evidence="1">
    <location>
        <begin position="176"/>
        <end position="188"/>
    </location>
</feature>
<feature type="compositionally biased region" description="Polar residues" evidence="1">
    <location>
        <begin position="762"/>
        <end position="775"/>
    </location>
</feature>
<feature type="region of interest" description="Disordered" evidence="1">
    <location>
        <begin position="886"/>
        <end position="910"/>
    </location>
</feature>
<feature type="region of interest" description="Disordered" evidence="1">
    <location>
        <begin position="1"/>
        <end position="20"/>
    </location>
</feature>